<dbReference type="Pfam" id="PF00392">
    <property type="entry name" value="GntR"/>
    <property type="match status" value="1"/>
</dbReference>
<keyword evidence="2" id="KW-0238">DNA-binding</keyword>
<feature type="region of interest" description="Disordered" evidence="4">
    <location>
        <begin position="209"/>
        <end position="249"/>
    </location>
</feature>
<evidence type="ECO:0000313" key="7">
    <source>
        <dbReference type="Proteomes" id="UP000503840"/>
    </source>
</evidence>
<evidence type="ECO:0000256" key="2">
    <source>
        <dbReference type="ARBA" id="ARBA00023125"/>
    </source>
</evidence>
<dbReference type="PRINTS" id="PR00035">
    <property type="entry name" value="HTHGNTR"/>
</dbReference>
<feature type="domain" description="HTH gntR-type" evidence="5">
    <location>
        <begin position="1"/>
        <end position="56"/>
    </location>
</feature>
<keyword evidence="7" id="KW-1185">Reference proteome</keyword>
<organism evidence="6 7">
    <name type="scientific">Desulfovibrio subterraneus</name>
    <dbReference type="NCBI Taxonomy" id="2718620"/>
    <lineage>
        <taxon>Bacteria</taxon>
        <taxon>Pseudomonadati</taxon>
        <taxon>Thermodesulfobacteriota</taxon>
        <taxon>Desulfovibrionia</taxon>
        <taxon>Desulfovibrionales</taxon>
        <taxon>Desulfovibrionaceae</taxon>
        <taxon>Desulfovibrio</taxon>
    </lineage>
</organism>
<accession>A0A7J0BKJ8</accession>
<dbReference type="CDD" id="cd07377">
    <property type="entry name" value="WHTH_GntR"/>
    <property type="match status" value="1"/>
</dbReference>
<dbReference type="InterPro" id="IPR011711">
    <property type="entry name" value="GntR_C"/>
</dbReference>
<dbReference type="GO" id="GO:0003677">
    <property type="term" value="F:DNA binding"/>
    <property type="evidence" value="ECO:0007669"/>
    <property type="project" value="UniProtKB-KW"/>
</dbReference>
<dbReference type="SUPFAM" id="SSF48008">
    <property type="entry name" value="GntR ligand-binding domain-like"/>
    <property type="match status" value="1"/>
</dbReference>
<evidence type="ECO:0000259" key="5">
    <source>
        <dbReference type="PROSITE" id="PS50949"/>
    </source>
</evidence>
<dbReference type="SMART" id="SM00345">
    <property type="entry name" value="HTH_GNTR"/>
    <property type="match status" value="1"/>
</dbReference>
<dbReference type="InterPro" id="IPR036390">
    <property type="entry name" value="WH_DNA-bd_sf"/>
</dbReference>
<dbReference type="SMART" id="SM00895">
    <property type="entry name" value="FCD"/>
    <property type="match status" value="1"/>
</dbReference>
<dbReference type="AlphaFoldDB" id="A0A7J0BKJ8"/>
<dbReference type="GO" id="GO:0003700">
    <property type="term" value="F:DNA-binding transcription factor activity"/>
    <property type="evidence" value="ECO:0007669"/>
    <property type="project" value="InterPro"/>
</dbReference>
<name>A0A7J0BKJ8_9BACT</name>
<dbReference type="SUPFAM" id="SSF46785">
    <property type="entry name" value="Winged helix' DNA-binding domain"/>
    <property type="match status" value="1"/>
</dbReference>
<reference evidence="6 7" key="1">
    <citation type="submission" date="2020-05" db="EMBL/GenBank/DDBJ databases">
        <title>Draft genome sequence of Desulfovibrio sp. strain HN2T.</title>
        <authorList>
            <person name="Ueno A."/>
            <person name="Tamazawa S."/>
            <person name="Tamamura S."/>
            <person name="Murakami T."/>
            <person name="Kiyama T."/>
            <person name="Inomata H."/>
            <person name="Amano Y."/>
            <person name="Miyakawa K."/>
            <person name="Tamaki H."/>
            <person name="Naganuma T."/>
            <person name="Kaneko K."/>
        </authorList>
    </citation>
    <scope>NUCLEOTIDE SEQUENCE [LARGE SCALE GENOMIC DNA]</scope>
    <source>
        <strain evidence="6 7">HN2</strain>
    </source>
</reference>
<dbReference type="PANTHER" id="PTHR43537:SF5">
    <property type="entry name" value="UXU OPERON TRANSCRIPTIONAL REGULATOR"/>
    <property type="match status" value="1"/>
</dbReference>
<dbReference type="Gene3D" id="1.20.120.530">
    <property type="entry name" value="GntR ligand-binding domain-like"/>
    <property type="match status" value="1"/>
</dbReference>
<gene>
    <name evidence="6" type="ORF">DSM101010T_20770</name>
</gene>
<dbReference type="InterPro" id="IPR008920">
    <property type="entry name" value="TF_FadR/GntR_C"/>
</dbReference>
<evidence type="ECO:0000256" key="1">
    <source>
        <dbReference type="ARBA" id="ARBA00023015"/>
    </source>
</evidence>
<evidence type="ECO:0000313" key="6">
    <source>
        <dbReference type="EMBL" id="GFM33712.1"/>
    </source>
</evidence>
<keyword evidence="3" id="KW-0804">Transcription</keyword>
<dbReference type="Proteomes" id="UP000503840">
    <property type="component" value="Unassembled WGS sequence"/>
</dbReference>
<dbReference type="Gene3D" id="1.10.10.10">
    <property type="entry name" value="Winged helix-like DNA-binding domain superfamily/Winged helix DNA-binding domain"/>
    <property type="match status" value="1"/>
</dbReference>
<keyword evidence="1" id="KW-0805">Transcription regulation</keyword>
<dbReference type="InterPro" id="IPR000524">
    <property type="entry name" value="Tscrpt_reg_HTH_GntR"/>
</dbReference>
<comment type="caution">
    <text evidence="6">The sequence shown here is derived from an EMBL/GenBank/DDBJ whole genome shotgun (WGS) entry which is preliminary data.</text>
</comment>
<dbReference type="Pfam" id="PF07729">
    <property type="entry name" value="FCD"/>
    <property type="match status" value="1"/>
</dbReference>
<dbReference type="PROSITE" id="PS50949">
    <property type="entry name" value="HTH_GNTR"/>
    <property type="match status" value="1"/>
</dbReference>
<dbReference type="InterPro" id="IPR036388">
    <property type="entry name" value="WH-like_DNA-bd_sf"/>
</dbReference>
<evidence type="ECO:0000256" key="4">
    <source>
        <dbReference type="SAM" id="MobiDB-lite"/>
    </source>
</evidence>
<dbReference type="EMBL" id="BLVO01000013">
    <property type="protein sequence ID" value="GFM33712.1"/>
    <property type="molecule type" value="Genomic_DNA"/>
</dbReference>
<dbReference type="PANTHER" id="PTHR43537">
    <property type="entry name" value="TRANSCRIPTIONAL REGULATOR, GNTR FAMILY"/>
    <property type="match status" value="1"/>
</dbReference>
<proteinExistence type="predicted"/>
<protein>
    <submittedName>
        <fullName evidence="6">GntR family transcriptional regulator</fullName>
    </submittedName>
</protein>
<evidence type="ECO:0000256" key="3">
    <source>
        <dbReference type="ARBA" id="ARBA00023163"/>
    </source>
</evidence>
<sequence length="249" mass="26439">MIHEIGIKPGGKLPGERPLADRFGCSRNTVREALAALSARGTVEIRTRSGAYLREGALTENAGGEAGIQEAFEALETLGPALVGRTCRMASDAEHERIERVTARLGRALVDRNPYEAWQGLMAFYNVLAGICGNALLSGAVADIAQAGRSCGALIAAPELMPDFLQHFFAEHVEMLQAMRQREIVRATGLAAASIEAFGTMLMGECKIRKPGPVDGPAEGPVGGPSHRPADRLADRVVGWRKGGPDDDA</sequence>